<comment type="similarity">
    <text evidence="1 15">Belongs to the helicase family. RecG subfamily.</text>
</comment>
<keyword evidence="10 15" id="KW-0234">DNA repair</keyword>
<evidence type="ECO:0000256" key="15">
    <source>
        <dbReference type="RuleBase" id="RU363016"/>
    </source>
</evidence>
<dbReference type="Proteomes" id="UP000614200">
    <property type="component" value="Unassembled WGS sequence"/>
</dbReference>
<dbReference type="PANTHER" id="PTHR47964:SF1">
    <property type="entry name" value="ATP-DEPENDENT DNA HELICASE HOMOLOG RECG, CHLOROPLASTIC"/>
    <property type="match status" value="1"/>
</dbReference>
<comment type="caution">
    <text evidence="18">The sequence shown here is derived from an EMBL/GenBank/DDBJ whole genome shotgun (WGS) entry which is preliminary data.</text>
</comment>
<accession>A0ABR9ZPX3</accession>
<dbReference type="Gene3D" id="2.40.50.140">
    <property type="entry name" value="Nucleic acid-binding proteins"/>
    <property type="match status" value="1"/>
</dbReference>
<dbReference type="InterPro" id="IPR004609">
    <property type="entry name" value="ATP-dep_DNA_helicase_RecG"/>
</dbReference>
<dbReference type="SMART" id="SM00490">
    <property type="entry name" value="HELICc"/>
    <property type="match status" value="1"/>
</dbReference>
<dbReference type="InterPro" id="IPR014001">
    <property type="entry name" value="Helicase_ATP-bd"/>
</dbReference>
<sequence length="680" mass="77375">MRGDKVFDMPLNNLKGIGDKKAAKLKKIGLSTYRDVLYDFPMRYIDRRKIANISEAPNQAHVTIMAKVLNIRFKLVNKSQKEIMILDVADSFHQGEIVFFSPQYIKSFFKPNEVYYFFGKIEKMGAFFKMMHPEYAREHDKQFLSILPVYASTLGLYQSDLVRMHQQVAGLLSPMVEETLPLSIIGLGKLCALKEALYHIHSPKDEQTLKVARYRLIYEELFTLQLKLIVLKNNYHKAKADCLEADQEISDFMTLLPFKLTNAQVKALEDIKRDLKSGNSMNRLIQGDVGSGKTIVAFLTLLIALKNGKQGVLMAPTAILARQHYESFKKYFDEAYAVEILDSSVSAKEKKRIKSEITLGHIDVVIGTHAVLEEDVVFKDLGVVITDEQHRFGVRQRTIVSQKGHNPHVLIMSATPIPRTLSLILYGDMDVSIVDEMPEGRKPIKTHFVKPSKLEEMYGFIHKMLEAGRQIYFVCPLVEDSETLDLTSATAHYEALKERFDRYAVGIVHGKMKAKDKDLIMESFKNNEIKILVSTTVIEVGINVPNASVMVILNSERFGLSQLHQLRGRVGRGDDQSYCFLLSEKLSKEAKARIETMVNETSGFEIADKDLELRGSGEIFGVRQHGLPELKLADLSKHKKILLEAQKHVKIVIAEYQLGNREMIQYVDKLRLEINETFTL</sequence>
<dbReference type="InterPro" id="IPR027417">
    <property type="entry name" value="P-loop_NTPase"/>
</dbReference>
<dbReference type="Pfam" id="PF00271">
    <property type="entry name" value="Helicase_C"/>
    <property type="match status" value="1"/>
</dbReference>
<organism evidence="18 19">
    <name type="scientific">Fusibacter ferrireducens</name>
    <dbReference type="NCBI Taxonomy" id="2785058"/>
    <lineage>
        <taxon>Bacteria</taxon>
        <taxon>Bacillati</taxon>
        <taxon>Bacillota</taxon>
        <taxon>Clostridia</taxon>
        <taxon>Eubacteriales</taxon>
        <taxon>Eubacteriales Family XII. Incertae Sedis</taxon>
        <taxon>Fusibacter</taxon>
    </lineage>
</organism>
<evidence type="ECO:0000256" key="5">
    <source>
        <dbReference type="ARBA" id="ARBA00022801"/>
    </source>
</evidence>
<keyword evidence="6 15" id="KW-0347">Helicase</keyword>
<evidence type="ECO:0000313" key="18">
    <source>
        <dbReference type="EMBL" id="MBF4691684.1"/>
    </source>
</evidence>
<dbReference type="NCBIfam" id="NF008165">
    <property type="entry name" value="PRK10917.1-3"/>
    <property type="match status" value="1"/>
</dbReference>
<dbReference type="NCBIfam" id="NF008168">
    <property type="entry name" value="PRK10917.2-2"/>
    <property type="match status" value="1"/>
</dbReference>
<feature type="domain" description="Helicase C-terminal" evidence="17">
    <location>
        <begin position="453"/>
        <end position="612"/>
    </location>
</feature>
<keyword evidence="3 15" id="KW-0547">Nucleotide-binding</keyword>
<dbReference type="SUPFAM" id="SSF50249">
    <property type="entry name" value="Nucleic acid-binding proteins"/>
    <property type="match status" value="1"/>
</dbReference>
<keyword evidence="11" id="KW-0413">Isomerase</keyword>
<evidence type="ECO:0000256" key="1">
    <source>
        <dbReference type="ARBA" id="ARBA00007504"/>
    </source>
</evidence>
<dbReference type="InterPro" id="IPR012340">
    <property type="entry name" value="NA-bd_OB-fold"/>
</dbReference>
<dbReference type="SMART" id="SM00487">
    <property type="entry name" value="DEXDc"/>
    <property type="match status" value="1"/>
</dbReference>
<dbReference type="InterPro" id="IPR033454">
    <property type="entry name" value="RecG_wedge"/>
</dbReference>
<keyword evidence="8" id="KW-0238">DNA-binding</keyword>
<dbReference type="NCBIfam" id="TIGR00643">
    <property type="entry name" value="recG"/>
    <property type="match status" value="1"/>
</dbReference>
<keyword evidence="19" id="KW-1185">Reference proteome</keyword>
<dbReference type="InterPro" id="IPR001650">
    <property type="entry name" value="Helicase_C-like"/>
</dbReference>
<evidence type="ECO:0000256" key="6">
    <source>
        <dbReference type="ARBA" id="ARBA00022806"/>
    </source>
</evidence>
<dbReference type="EMBL" id="JADKNH010000001">
    <property type="protein sequence ID" value="MBF4691684.1"/>
    <property type="molecule type" value="Genomic_DNA"/>
</dbReference>
<protein>
    <recommendedName>
        <fullName evidence="2 15">ATP-dependent DNA helicase RecG</fullName>
        <ecNumber evidence="13 15">5.6.2.4</ecNumber>
    </recommendedName>
</protein>
<evidence type="ECO:0000256" key="9">
    <source>
        <dbReference type="ARBA" id="ARBA00023172"/>
    </source>
</evidence>
<evidence type="ECO:0000256" key="14">
    <source>
        <dbReference type="ARBA" id="ARBA00048988"/>
    </source>
</evidence>
<feature type="domain" description="Helicase ATP-binding" evidence="16">
    <location>
        <begin position="274"/>
        <end position="434"/>
    </location>
</feature>
<comment type="catalytic activity">
    <reaction evidence="12 15">
        <text>Couples ATP hydrolysis with the unwinding of duplex DNA by translocating in the 3'-5' direction.</text>
        <dbReference type="EC" id="5.6.2.4"/>
    </reaction>
</comment>
<dbReference type="PANTHER" id="PTHR47964">
    <property type="entry name" value="ATP-DEPENDENT DNA HELICASE HOMOLOG RECG, CHLOROPLASTIC"/>
    <property type="match status" value="1"/>
</dbReference>
<proteinExistence type="inferred from homology"/>
<dbReference type="Pfam" id="PF00270">
    <property type="entry name" value="DEAD"/>
    <property type="match status" value="1"/>
</dbReference>
<dbReference type="Pfam" id="PF17191">
    <property type="entry name" value="RecG_wedge"/>
    <property type="match status" value="1"/>
</dbReference>
<dbReference type="EC" id="5.6.2.4" evidence="13 15"/>
<dbReference type="CDD" id="cd17992">
    <property type="entry name" value="DEXHc_RecG"/>
    <property type="match status" value="1"/>
</dbReference>
<evidence type="ECO:0000256" key="10">
    <source>
        <dbReference type="ARBA" id="ARBA00023204"/>
    </source>
</evidence>
<keyword evidence="4 15" id="KW-0227">DNA damage</keyword>
<comment type="catalytic activity">
    <reaction evidence="14 15">
        <text>ATP + H2O = ADP + phosphate + H(+)</text>
        <dbReference type="Rhea" id="RHEA:13065"/>
        <dbReference type="ChEBI" id="CHEBI:15377"/>
        <dbReference type="ChEBI" id="CHEBI:15378"/>
        <dbReference type="ChEBI" id="CHEBI:30616"/>
        <dbReference type="ChEBI" id="CHEBI:43474"/>
        <dbReference type="ChEBI" id="CHEBI:456216"/>
        <dbReference type="EC" id="5.6.2.4"/>
    </reaction>
</comment>
<evidence type="ECO:0000256" key="11">
    <source>
        <dbReference type="ARBA" id="ARBA00023235"/>
    </source>
</evidence>
<reference evidence="18 19" key="1">
    <citation type="submission" date="2020-11" db="EMBL/GenBank/DDBJ databases">
        <title>Fusibacter basophilias sp. nov.</title>
        <authorList>
            <person name="Qiu D."/>
        </authorList>
    </citation>
    <scope>NUCLEOTIDE SEQUENCE [LARGE SCALE GENOMIC DNA]</scope>
    <source>
        <strain evidence="18 19">Q10-2</strain>
    </source>
</reference>
<comment type="function">
    <text evidence="15">Plays a critical role in recombination and DNA repair. Helps process Holliday junction intermediates to mature products by catalyzing branch migration. Has replication fork regression activity, unwinds stalled or blocked replication forks to make a HJ that can be resolved. Has a DNA unwinding activity characteristic of a DNA helicase with 3'-5' polarity.</text>
</comment>
<gene>
    <name evidence="18" type="primary">recG</name>
    <name evidence="18" type="ORF">ISU02_01065</name>
</gene>
<evidence type="ECO:0000313" key="19">
    <source>
        <dbReference type="Proteomes" id="UP000614200"/>
    </source>
</evidence>
<evidence type="ECO:0000256" key="12">
    <source>
        <dbReference type="ARBA" id="ARBA00034617"/>
    </source>
</evidence>
<keyword evidence="9 15" id="KW-0233">DNA recombination</keyword>
<evidence type="ECO:0000259" key="17">
    <source>
        <dbReference type="PROSITE" id="PS51194"/>
    </source>
</evidence>
<evidence type="ECO:0000256" key="8">
    <source>
        <dbReference type="ARBA" id="ARBA00023125"/>
    </source>
</evidence>
<keyword evidence="5 15" id="KW-0378">Hydrolase</keyword>
<name>A0ABR9ZPX3_9FIRM</name>
<dbReference type="PROSITE" id="PS51192">
    <property type="entry name" value="HELICASE_ATP_BIND_1"/>
    <property type="match status" value="1"/>
</dbReference>
<dbReference type="InterPro" id="IPR047112">
    <property type="entry name" value="RecG/Mfd"/>
</dbReference>
<dbReference type="PROSITE" id="PS51194">
    <property type="entry name" value="HELICASE_CTER"/>
    <property type="match status" value="1"/>
</dbReference>
<evidence type="ECO:0000256" key="3">
    <source>
        <dbReference type="ARBA" id="ARBA00022741"/>
    </source>
</evidence>
<evidence type="ECO:0000256" key="2">
    <source>
        <dbReference type="ARBA" id="ARBA00017846"/>
    </source>
</evidence>
<keyword evidence="7 15" id="KW-0067">ATP-binding</keyword>
<dbReference type="InterPro" id="IPR011545">
    <property type="entry name" value="DEAD/DEAH_box_helicase_dom"/>
</dbReference>
<dbReference type="Gene3D" id="3.40.50.300">
    <property type="entry name" value="P-loop containing nucleotide triphosphate hydrolases"/>
    <property type="match status" value="2"/>
</dbReference>
<dbReference type="SUPFAM" id="SSF52540">
    <property type="entry name" value="P-loop containing nucleoside triphosphate hydrolases"/>
    <property type="match status" value="2"/>
</dbReference>
<dbReference type="GO" id="GO:0004386">
    <property type="term" value="F:helicase activity"/>
    <property type="evidence" value="ECO:0007669"/>
    <property type="project" value="UniProtKB-KW"/>
</dbReference>
<evidence type="ECO:0000256" key="7">
    <source>
        <dbReference type="ARBA" id="ARBA00022840"/>
    </source>
</evidence>
<evidence type="ECO:0000259" key="16">
    <source>
        <dbReference type="PROSITE" id="PS51192"/>
    </source>
</evidence>
<evidence type="ECO:0000256" key="13">
    <source>
        <dbReference type="ARBA" id="ARBA00034808"/>
    </source>
</evidence>
<evidence type="ECO:0000256" key="4">
    <source>
        <dbReference type="ARBA" id="ARBA00022763"/>
    </source>
</evidence>